<evidence type="ECO:0000313" key="2">
    <source>
        <dbReference type="Proteomes" id="UP001597211"/>
    </source>
</evidence>
<comment type="caution">
    <text evidence="1">The sequence shown here is derived from an EMBL/GenBank/DDBJ whole genome shotgun (WGS) entry which is preliminary data.</text>
</comment>
<dbReference type="Proteomes" id="UP001597211">
    <property type="component" value="Unassembled WGS sequence"/>
</dbReference>
<evidence type="ECO:0000313" key="1">
    <source>
        <dbReference type="EMBL" id="MFD1180591.1"/>
    </source>
</evidence>
<dbReference type="EMBL" id="JBHTKZ010000004">
    <property type="protein sequence ID" value="MFD1180591.1"/>
    <property type="molecule type" value="Genomic_DNA"/>
</dbReference>
<accession>A0ABW3S710</accession>
<protein>
    <recommendedName>
        <fullName evidence="3">LUD domain-containing protein</fullName>
    </recommendedName>
</protein>
<evidence type="ECO:0008006" key="3">
    <source>
        <dbReference type="Google" id="ProtNLM"/>
    </source>
</evidence>
<gene>
    <name evidence="1" type="ORF">ACFQ2Z_04405</name>
</gene>
<reference evidence="2" key="1">
    <citation type="journal article" date="2019" name="Int. J. Syst. Evol. Microbiol.">
        <title>The Global Catalogue of Microorganisms (GCM) 10K type strain sequencing project: providing services to taxonomists for standard genome sequencing and annotation.</title>
        <authorList>
            <consortium name="The Broad Institute Genomics Platform"/>
            <consortium name="The Broad Institute Genome Sequencing Center for Infectious Disease"/>
            <person name="Wu L."/>
            <person name="Ma J."/>
        </authorList>
    </citation>
    <scope>NUCLEOTIDE SEQUENCE [LARGE SCALE GENOMIC DNA]</scope>
    <source>
        <strain evidence="2">CCUG 48216</strain>
    </source>
</reference>
<dbReference type="RefSeq" id="WP_240267730.1">
    <property type="nucleotide sequence ID" value="NZ_JAKSXN010000004.1"/>
</dbReference>
<proteinExistence type="predicted"/>
<keyword evidence="2" id="KW-1185">Reference proteome</keyword>
<sequence>MKKLPNPIRQDILKRVYELADSEGYLTNNRVNNSMFLERLVDNEDVGLVLQDFMEKDRVRVYIKDSLLNKYAKDRRAVNQYNLTTKIAHLCNESVCMLSSQNDVMMFRAESTGSHIVVAKGSYMKWETALRKVLLYIAATPQLKQQNNQLIKAIVITTGGVPIPTGEEEALRSALSEINVGLVAI</sequence>
<name>A0ABW3S710_9BACL</name>
<organism evidence="1 2">
    <name type="scientific">Paenibacillus timonensis</name>
    <dbReference type="NCBI Taxonomy" id="225915"/>
    <lineage>
        <taxon>Bacteria</taxon>
        <taxon>Bacillati</taxon>
        <taxon>Bacillota</taxon>
        <taxon>Bacilli</taxon>
        <taxon>Bacillales</taxon>
        <taxon>Paenibacillaceae</taxon>
        <taxon>Paenibacillus</taxon>
    </lineage>
</organism>